<proteinExistence type="predicted"/>
<name>A0A1Q3G0B6_CULTA</name>
<comment type="subcellular location">
    <subcellularLocation>
        <location evidence="1">Nucleus</location>
    </subcellularLocation>
</comment>
<dbReference type="PROSITE" id="PS50118">
    <property type="entry name" value="HMG_BOX_2"/>
    <property type="match status" value="1"/>
</dbReference>
<feature type="region of interest" description="Disordered" evidence="5">
    <location>
        <begin position="203"/>
        <end position="226"/>
    </location>
</feature>
<sequence length="665" mass="76187">MRKRSMSVFQPRDDNRLSKKFEGVVSDVEAQSDSEEEEDITEAKDEGTIEAWTKADYELLVEKIRTALPKKDVKKAKWTLQHINWDEIQIRQHSTEEVRRVALSLVAKVRTFRTLGEMLNDVPEVVDKILSADKPKAPLSAYSLFMKEYIPSCSNTKDAFRTGSKTFQELSAKKKKKYEDAAAQLKVEYQEKLAQFYENHPDMVPAPKAKKASRTGRTKAASGQLKRERNRTPFNLFYESRMEEEPTITLQQCRQEWEGLGVKDKLPFIRKSFETQDDAKLLNKKEQELLAQFHGKPEFVGRSAYDFFHRKNRSKYEELSGKERKQKLDNEYQQLSERQKLDLKMAFLAARDNYILQYQKYIKELPEDKQKAEIEYLQSISSSGAGKKDKNATNRKDKKPKDDDHYPGSTDEDPPVAESTTIKKAKPKPAKKKPADVPPPVQESDDDDDDAAADENSSYVAKPAMPSPTKKSRMEPPKKPPAPTPEEIKEKARRQLEMLSSASSSAASLKNGRKRQKEEVAATQEEVGPAEDDTDKKSKKKTKKEEPKVPMKEPERPPTVLEEFYRQRVYKGKVGKHKESFASLSAAKKREIREQMAAAQKVYIDEFEQFLKSLPKDQIRVYIQKVNSKRTSAPAKDDEEDDDDDDEEGSTETGSSGSDEEEEDE</sequence>
<feature type="compositionally biased region" description="Basic residues" evidence="5">
    <location>
        <begin position="423"/>
        <end position="432"/>
    </location>
</feature>
<feature type="compositionally biased region" description="Basic and acidic residues" evidence="5">
    <location>
        <begin position="386"/>
        <end position="406"/>
    </location>
</feature>
<feature type="region of interest" description="Disordered" evidence="5">
    <location>
        <begin position="379"/>
        <end position="560"/>
    </location>
</feature>
<feature type="compositionally biased region" description="Basic and acidic residues" evidence="5">
    <location>
        <begin position="486"/>
        <end position="496"/>
    </location>
</feature>
<dbReference type="GO" id="GO:0005634">
    <property type="term" value="C:nucleus"/>
    <property type="evidence" value="ECO:0007669"/>
    <property type="project" value="UniProtKB-SubCell"/>
</dbReference>
<evidence type="ECO:0000313" key="7">
    <source>
        <dbReference type="EMBL" id="JAV33220.1"/>
    </source>
</evidence>
<dbReference type="InterPro" id="IPR051762">
    <property type="entry name" value="UBF1"/>
</dbReference>
<feature type="compositionally biased region" description="Basic residues" evidence="5">
    <location>
        <begin position="208"/>
        <end position="217"/>
    </location>
</feature>
<feature type="region of interest" description="Disordered" evidence="5">
    <location>
        <begin position="25"/>
        <end position="44"/>
    </location>
</feature>
<evidence type="ECO:0000256" key="1">
    <source>
        <dbReference type="ARBA" id="ARBA00004123"/>
    </source>
</evidence>
<evidence type="ECO:0000256" key="2">
    <source>
        <dbReference type="ARBA" id="ARBA00023125"/>
    </source>
</evidence>
<dbReference type="InterPro" id="IPR036910">
    <property type="entry name" value="HMG_box_dom_sf"/>
</dbReference>
<feature type="DNA-binding region" description="HMG box" evidence="4">
    <location>
        <begin position="135"/>
        <end position="197"/>
    </location>
</feature>
<dbReference type="AlphaFoldDB" id="A0A1Q3G0B6"/>
<reference evidence="7" key="1">
    <citation type="submission" date="2017-01" db="EMBL/GenBank/DDBJ databases">
        <title>A deep insight into the sialotranscriptome of adult male and female Cluex tarsalis mosquitoes.</title>
        <authorList>
            <person name="Ribeiro J.M."/>
            <person name="Moreira F."/>
            <person name="Bernard K.A."/>
            <person name="Calvo E."/>
        </authorList>
    </citation>
    <scope>NUCLEOTIDE SEQUENCE</scope>
    <source>
        <strain evidence="7">Kern County</strain>
        <tissue evidence="7">Salivary glands</tissue>
    </source>
</reference>
<feature type="compositionally biased region" description="Basic and acidic residues" evidence="5">
    <location>
        <begin position="543"/>
        <end position="556"/>
    </location>
</feature>
<feature type="compositionally biased region" description="Acidic residues" evidence="5">
    <location>
        <begin position="637"/>
        <end position="650"/>
    </location>
</feature>
<keyword evidence="3 4" id="KW-0539">Nucleus</keyword>
<feature type="compositionally biased region" description="Acidic residues" evidence="5">
    <location>
        <begin position="443"/>
        <end position="453"/>
    </location>
</feature>
<feature type="domain" description="HMG box" evidence="6">
    <location>
        <begin position="135"/>
        <end position="197"/>
    </location>
</feature>
<dbReference type="SUPFAM" id="SSF47095">
    <property type="entry name" value="HMG-box"/>
    <property type="match status" value="2"/>
</dbReference>
<keyword evidence="2 4" id="KW-0238">DNA-binding</keyword>
<feature type="region of interest" description="Disordered" evidence="5">
    <location>
        <begin position="625"/>
        <end position="665"/>
    </location>
</feature>
<dbReference type="InterPro" id="IPR009071">
    <property type="entry name" value="HMG_box_dom"/>
</dbReference>
<evidence type="ECO:0000256" key="5">
    <source>
        <dbReference type="SAM" id="MobiDB-lite"/>
    </source>
</evidence>
<dbReference type="SMART" id="SM00398">
    <property type="entry name" value="HMG"/>
    <property type="match status" value="2"/>
</dbReference>
<dbReference type="PANTHER" id="PTHR46318">
    <property type="entry name" value="UPSTREAM BINDING TRANSCRIPTION FACTOR"/>
    <property type="match status" value="1"/>
</dbReference>
<protein>
    <submittedName>
        <fullName evidence="7">Putative histone h1</fullName>
    </submittedName>
</protein>
<dbReference type="PANTHER" id="PTHR46318:SF3">
    <property type="entry name" value="UPSTREAM BINDING TRANSCRIPTION FACTOR"/>
    <property type="match status" value="1"/>
</dbReference>
<dbReference type="Gene3D" id="1.10.30.10">
    <property type="entry name" value="High mobility group box domain"/>
    <property type="match status" value="2"/>
</dbReference>
<evidence type="ECO:0000256" key="4">
    <source>
        <dbReference type="PROSITE-ProRule" id="PRU00267"/>
    </source>
</evidence>
<dbReference type="GO" id="GO:0003677">
    <property type="term" value="F:DNA binding"/>
    <property type="evidence" value="ECO:0007669"/>
    <property type="project" value="UniProtKB-UniRule"/>
</dbReference>
<evidence type="ECO:0000259" key="6">
    <source>
        <dbReference type="PROSITE" id="PS50118"/>
    </source>
</evidence>
<accession>A0A1Q3G0B6</accession>
<organism evidence="7">
    <name type="scientific">Culex tarsalis</name>
    <name type="common">Encephalitis mosquito</name>
    <dbReference type="NCBI Taxonomy" id="7177"/>
    <lineage>
        <taxon>Eukaryota</taxon>
        <taxon>Metazoa</taxon>
        <taxon>Ecdysozoa</taxon>
        <taxon>Arthropoda</taxon>
        <taxon>Hexapoda</taxon>
        <taxon>Insecta</taxon>
        <taxon>Pterygota</taxon>
        <taxon>Neoptera</taxon>
        <taxon>Endopterygota</taxon>
        <taxon>Diptera</taxon>
        <taxon>Nematocera</taxon>
        <taxon>Culicoidea</taxon>
        <taxon>Culicidae</taxon>
        <taxon>Culicinae</taxon>
        <taxon>Culicini</taxon>
        <taxon>Culex</taxon>
        <taxon>Culex</taxon>
    </lineage>
</organism>
<feature type="compositionally biased region" description="Acidic residues" evidence="5">
    <location>
        <begin position="30"/>
        <end position="40"/>
    </location>
</feature>
<dbReference type="EMBL" id="GFDL01001825">
    <property type="protein sequence ID" value="JAV33220.1"/>
    <property type="molecule type" value="Transcribed_RNA"/>
</dbReference>
<dbReference type="Pfam" id="PF09011">
    <property type="entry name" value="HMG_box_2"/>
    <property type="match status" value="1"/>
</dbReference>
<evidence type="ECO:0000256" key="3">
    <source>
        <dbReference type="ARBA" id="ARBA00023242"/>
    </source>
</evidence>